<accession>A0A0M9A7P6</accession>
<dbReference type="Proteomes" id="UP000053105">
    <property type="component" value="Unassembled WGS sequence"/>
</dbReference>
<gene>
    <name evidence="5" type="ORF">WN51_08694</name>
</gene>
<feature type="region of interest" description="Disordered" evidence="4">
    <location>
        <begin position="149"/>
        <end position="178"/>
    </location>
</feature>
<evidence type="ECO:0000256" key="1">
    <source>
        <dbReference type="ARBA" id="ARBA00002844"/>
    </source>
</evidence>
<reference evidence="5 6" key="1">
    <citation type="submission" date="2015-07" db="EMBL/GenBank/DDBJ databases">
        <title>The genome of Melipona quadrifasciata.</title>
        <authorList>
            <person name="Pan H."/>
            <person name="Kapheim K."/>
        </authorList>
    </citation>
    <scope>NUCLEOTIDE SEQUENCE [LARGE SCALE GENOMIC DNA]</scope>
    <source>
        <strain evidence="5">0111107301</strain>
        <tissue evidence="5">Whole body</tissue>
    </source>
</reference>
<organism evidence="5 6">
    <name type="scientific">Melipona quadrifasciata</name>
    <dbReference type="NCBI Taxonomy" id="166423"/>
    <lineage>
        <taxon>Eukaryota</taxon>
        <taxon>Metazoa</taxon>
        <taxon>Ecdysozoa</taxon>
        <taxon>Arthropoda</taxon>
        <taxon>Hexapoda</taxon>
        <taxon>Insecta</taxon>
        <taxon>Pterygota</taxon>
        <taxon>Neoptera</taxon>
        <taxon>Endopterygota</taxon>
        <taxon>Hymenoptera</taxon>
        <taxon>Apocrita</taxon>
        <taxon>Aculeata</taxon>
        <taxon>Apoidea</taxon>
        <taxon>Anthophila</taxon>
        <taxon>Apidae</taxon>
        <taxon>Melipona</taxon>
    </lineage>
</organism>
<evidence type="ECO:0000313" key="5">
    <source>
        <dbReference type="EMBL" id="KOX78935.1"/>
    </source>
</evidence>
<dbReference type="Pfam" id="PF02827">
    <property type="entry name" value="PKI"/>
    <property type="match status" value="1"/>
</dbReference>
<name>A0A0M9A7P6_9HYME</name>
<dbReference type="AlphaFoldDB" id="A0A0M9A7P6"/>
<protein>
    <submittedName>
        <fullName evidence="5">Uncharacterized protein</fullName>
    </submittedName>
</protein>
<dbReference type="GO" id="GO:0004862">
    <property type="term" value="F:cAMP-dependent protein kinase inhibitor activity"/>
    <property type="evidence" value="ECO:0007669"/>
    <property type="project" value="InterPro"/>
</dbReference>
<proteinExistence type="inferred from homology"/>
<dbReference type="EMBL" id="KQ435719">
    <property type="protein sequence ID" value="KOX78935.1"/>
    <property type="molecule type" value="Genomic_DNA"/>
</dbReference>
<comment type="similarity">
    <text evidence="2">Belongs to the PKI family.</text>
</comment>
<sequence>MHTETEQYRHLNQLQGTRLLWLRHYGEIIRRLCCKQMYIHIREAAQSVDGREKLPCRFWLHHVQRLPKKTSLTCKRYFLLKMFELNFLLDPNKSTDKKMLHGFKGGKIWRINILCVGSEVSKRYELVHIKINLSNTEISPEAISAKSMLTPGRSEPISPDEIGNGPDTKDPGARENDSATYVRGVRAPGSYEGDDRAKEFLSTGRTGRRNALTQILGCHAKTGMLDLPDRFEKLSMETG</sequence>
<evidence type="ECO:0000256" key="2">
    <source>
        <dbReference type="ARBA" id="ARBA00006393"/>
    </source>
</evidence>
<comment type="function">
    <text evidence="1">Extremely potent competitive inhibitor of cAMP-dependent protein kinase activity, this protein interacts with the catalytic subunit of the enzyme after the cAMP-induced dissociation of its regulatory chains.</text>
</comment>
<dbReference type="OrthoDB" id="6380180at2759"/>
<evidence type="ECO:0000256" key="4">
    <source>
        <dbReference type="SAM" id="MobiDB-lite"/>
    </source>
</evidence>
<feature type="compositionally biased region" description="Basic and acidic residues" evidence="4">
    <location>
        <begin position="167"/>
        <end position="177"/>
    </location>
</feature>
<dbReference type="InterPro" id="IPR004171">
    <property type="entry name" value="cAMP_dep_PKI"/>
</dbReference>
<keyword evidence="3" id="KW-0649">Protein kinase inhibitor</keyword>
<evidence type="ECO:0000256" key="3">
    <source>
        <dbReference type="ARBA" id="ARBA00023013"/>
    </source>
</evidence>
<evidence type="ECO:0000313" key="6">
    <source>
        <dbReference type="Proteomes" id="UP000053105"/>
    </source>
</evidence>
<keyword evidence="6" id="KW-1185">Reference proteome</keyword>